<name>A0A451D4R6_9GAMM</name>
<dbReference type="EMBL" id="LR217705">
    <property type="protein sequence ID" value="VFP80680.1"/>
    <property type="molecule type" value="Genomic_DNA"/>
</dbReference>
<reference evidence="4 5" key="1">
    <citation type="submission" date="2019-02" db="EMBL/GenBank/DDBJ databases">
        <authorList>
            <person name="Manzano-Marin A."/>
            <person name="Manzano-Marin A."/>
        </authorList>
    </citation>
    <scope>NUCLEOTIDE SEQUENCE [LARGE SCALE GENOMIC DNA]</scope>
    <source>
        <strain evidence="4 5">ErCisplendens/pseudotsugae</strain>
    </source>
</reference>
<evidence type="ECO:0000313" key="4">
    <source>
        <dbReference type="EMBL" id="VFP80680.1"/>
    </source>
</evidence>
<dbReference type="Gene3D" id="3.30.530.20">
    <property type="match status" value="1"/>
</dbReference>
<evidence type="ECO:0000256" key="1">
    <source>
        <dbReference type="ARBA" id="ARBA00008918"/>
    </source>
</evidence>
<dbReference type="Proteomes" id="UP000294338">
    <property type="component" value="Chromosome 1"/>
</dbReference>
<feature type="domain" description="Coenzyme Q-binding protein COQ10 START" evidence="3">
    <location>
        <begin position="10"/>
        <end position="135"/>
    </location>
</feature>
<dbReference type="PANTHER" id="PTHR12901">
    <property type="entry name" value="SPERM PROTEIN HOMOLOG"/>
    <property type="match status" value="1"/>
</dbReference>
<sequence length="145" mass="16583">MTQINCSLFVPFSVTKMYSLVNDIESYPEFLSGCVSSQILDSNPVEITASMDIFTIGIVRQTLVTRNTLTNNHSIQIQLIKGPFRELNGIWRFSAHNTESCQITLNLNIEFNNIFMQLAFNKICKKLSTNFLAAFNRRAQEVYFV</sequence>
<dbReference type="GO" id="GO:0045333">
    <property type="term" value="P:cellular respiration"/>
    <property type="evidence" value="ECO:0007669"/>
    <property type="project" value="InterPro"/>
</dbReference>
<evidence type="ECO:0000259" key="3">
    <source>
        <dbReference type="Pfam" id="PF03364"/>
    </source>
</evidence>
<dbReference type="CDD" id="cd07813">
    <property type="entry name" value="COQ10p_like"/>
    <property type="match status" value="1"/>
</dbReference>
<evidence type="ECO:0000313" key="5">
    <source>
        <dbReference type="Proteomes" id="UP000294338"/>
    </source>
</evidence>
<gene>
    <name evidence="4" type="primary">ratA</name>
    <name evidence="4" type="ORF">ERCISPPS3390_564</name>
</gene>
<dbReference type="SUPFAM" id="SSF55961">
    <property type="entry name" value="Bet v1-like"/>
    <property type="match status" value="1"/>
</dbReference>
<protein>
    <submittedName>
        <fullName evidence="4">Ribosome association toxin RatA</fullName>
    </submittedName>
</protein>
<accession>A0A451D4R6</accession>
<dbReference type="InterPro" id="IPR023393">
    <property type="entry name" value="START-like_dom_sf"/>
</dbReference>
<comment type="similarity">
    <text evidence="1">Belongs to the ribosome association toxin RatA family.</text>
</comment>
<proteinExistence type="inferred from homology"/>
<dbReference type="PANTHER" id="PTHR12901:SF10">
    <property type="entry name" value="COENZYME Q-BINDING PROTEIN COQ10, MITOCHONDRIAL"/>
    <property type="match status" value="1"/>
</dbReference>
<dbReference type="AlphaFoldDB" id="A0A451D4R6"/>
<evidence type="ECO:0000256" key="2">
    <source>
        <dbReference type="ARBA" id="ARBA00022649"/>
    </source>
</evidence>
<dbReference type="RefSeq" id="WP_197095294.1">
    <property type="nucleotide sequence ID" value="NZ_LR217705.1"/>
</dbReference>
<organism evidence="4 5">
    <name type="scientific">Candidatus Erwinia haradaeae</name>
    <dbReference type="NCBI Taxonomy" id="1922217"/>
    <lineage>
        <taxon>Bacteria</taxon>
        <taxon>Pseudomonadati</taxon>
        <taxon>Pseudomonadota</taxon>
        <taxon>Gammaproteobacteria</taxon>
        <taxon>Enterobacterales</taxon>
        <taxon>Erwiniaceae</taxon>
        <taxon>Erwinia</taxon>
    </lineage>
</organism>
<dbReference type="InterPro" id="IPR044996">
    <property type="entry name" value="COQ10-like"/>
</dbReference>
<dbReference type="GO" id="GO:0048039">
    <property type="term" value="F:ubiquinone binding"/>
    <property type="evidence" value="ECO:0007669"/>
    <property type="project" value="InterPro"/>
</dbReference>
<keyword evidence="2" id="KW-1277">Toxin-antitoxin system</keyword>
<dbReference type="Pfam" id="PF03364">
    <property type="entry name" value="Polyketide_cyc"/>
    <property type="match status" value="1"/>
</dbReference>
<dbReference type="InterPro" id="IPR005031">
    <property type="entry name" value="COQ10_START"/>
</dbReference>